<dbReference type="GO" id="GO:0003677">
    <property type="term" value="F:DNA binding"/>
    <property type="evidence" value="ECO:0007669"/>
    <property type="project" value="UniProtKB-KW"/>
</dbReference>
<organism evidence="3 4">
    <name type="scientific">Bilophila wadsworthia (strain 3_1_6)</name>
    <dbReference type="NCBI Taxonomy" id="563192"/>
    <lineage>
        <taxon>Bacteria</taxon>
        <taxon>Pseudomonadati</taxon>
        <taxon>Thermodesulfobacteriota</taxon>
        <taxon>Desulfovibrionia</taxon>
        <taxon>Desulfovibrionales</taxon>
        <taxon>Desulfovibrionaceae</taxon>
        <taxon>Bilophila</taxon>
    </lineage>
</organism>
<evidence type="ECO:0000313" key="4">
    <source>
        <dbReference type="Proteomes" id="UP000006034"/>
    </source>
</evidence>
<dbReference type="PROSITE" id="PS50943">
    <property type="entry name" value="HTH_CROC1"/>
    <property type="match status" value="1"/>
</dbReference>
<dbReference type="PANTHER" id="PTHR46558:SF4">
    <property type="entry name" value="DNA-BIDING PHAGE PROTEIN"/>
    <property type="match status" value="1"/>
</dbReference>
<dbReference type="Proteomes" id="UP000006034">
    <property type="component" value="Unassembled WGS sequence"/>
</dbReference>
<keyword evidence="4" id="KW-1185">Reference proteome</keyword>
<feature type="domain" description="HTH cro/C1-type" evidence="2">
    <location>
        <begin position="17"/>
        <end position="71"/>
    </location>
</feature>
<protein>
    <recommendedName>
        <fullName evidence="2">HTH cro/C1-type domain-containing protein</fullName>
    </recommendedName>
</protein>
<dbReference type="HOGENOM" id="CLU_066192_17_7_7"/>
<gene>
    <name evidence="3" type="ORF">HMPREF0179_02696</name>
</gene>
<evidence type="ECO:0000313" key="3">
    <source>
        <dbReference type="EMBL" id="EFV43505.1"/>
    </source>
</evidence>
<dbReference type="SUPFAM" id="SSF47413">
    <property type="entry name" value="lambda repressor-like DNA-binding domains"/>
    <property type="match status" value="1"/>
</dbReference>
<dbReference type="AlphaFoldDB" id="E5Y928"/>
<dbReference type="Gene3D" id="1.10.260.40">
    <property type="entry name" value="lambda repressor-like DNA-binding domains"/>
    <property type="match status" value="1"/>
</dbReference>
<evidence type="ECO:0000259" key="2">
    <source>
        <dbReference type="PROSITE" id="PS50943"/>
    </source>
</evidence>
<dbReference type="SMART" id="SM00530">
    <property type="entry name" value="HTH_XRE"/>
    <property type="match status" value="1"/>
</dbReference>
<dbReference type="STRING" id="563192.HMPREF0179_02696"/>
<sequence>MAEREVQRLAKILGNSIVERRKILGMTQIELANRLDMAPDALSRIENGYVAPRFNRIEEMAKVLECSVAELFREKNDSLKTRSDCIADIISPLPAEKQEEVISLVSHFVSILRK</sequence>
<dbReference type="EMBL" id="ADCP02000001">
    <property type="protein sequence ID" value="EFV43505.1"/>
    <property type="molecule type" value="Genomic_DNA"/>
</dbReference>
<dbReference type="eggNOG" id="COG1476">
    <property type="taxonomic scope" value="Bacteria"/>
</dbReference>
<dbReference type="RefSeq" id="WP_005028732.1">
    <property type="nucleotide sequence ID" value="NZ_KE150238.1"/>
</dbReference>
<proteinExistence type="predicted"/>
<dbReference type="Pfam" id="PF01381">
    <property type="entry name" value="HTH_3"/>
    <property type="match status" value="1"/>
</dbReference>
<evidence type="ECO:0000256" key="1">
    <source>
        <dbReference type="ARBA" id="ARBA00023125"/>
    </source>
</evidence>
<comment type="caution">
    <text evidence="3">The sequence shown here is derived from an EMBL/GenBank/DDBJ whole genome shotgun (WGS) entry which is preliminary data.</text>
</comment>
<dbReference type="InterPro" id="IPR001387">
    <property type="entry name" value="Cro/C1-type_HTH"/>
</dbReference>
<dbReference type="PANTHER" id="PTHR46558">
    <property type="entry name" value="TRACRIPTIONAL REGULATORY PROTEIN-RELATED-RELATED"/>
    <property type="match status" value="1"/>
</dbReference>
<accession>E5Y928</accession>
<dbReference type="GeneID" id="78084910"/>
<dbReference type="InterPro" id="IPR010982">
    <property type="entry name" value="Lambda_DNA-bd_dom_sf"/>
</dbReference>
<name>E5Y928_BILW3</name>
<reference evidence="3 4" key="1">
    <citation type="submission" date="2010-10" db="EMBL/GenBank/DDBJ databases">
        <authorList>
            <consortium name="The Broad Institute Genome Sequencing Platform"/>
            <person name="Ward D."/>
            <person name="Earl A."/>
            <person name="Feldgarden M."/>
            <person name="Young S.K."/>
            <person name="Gargeya S."/>
            <person name="Zeng Q."/>
            <person name="Alvarado L."/>
            <person name="Berlin A."/>
            <person name="Bochicchio J."/>
            <person name="Chapman S.B."/>
            <person name="Chen Z."/>
            <person name="Freedman E."/>
            <person name="Gellesch M."/>
            <person name="Goldberg J."/>
            <person name="Griggs A."/>
            <person name="Gujja S."/>
            <person name="Heilman E."/>
            <person name="Heiman D."/>
            <person name="Howarth C."/>
            <person name="Mehta T."/>
            <person name="Neiman D."/>
            <person name="Pearson M."/>
            <person name="Roberts A."/>
            <person name="Saif S."/>
            <person name="Shea T."/>
            <person name="Shenoy N."/>
            <person name="Sisk P."/>
            <person name="Stolte C."/>
            <person name="Sykes S."/>
            <person name="White J."/>
            <person name="Yandava C."/>
            <person name="Allen-Vercoe E."/>
            <person name="Sibley C."/>
            <person name="Ambrose C.E."/>
            <person name="Strauss J."/>
            <person name="Daigneault M."/>
            <person name="Haas B."/>
            <person name="Nusbaum C."/>
            <person name="Birren B."/>
        </authorList>
    </citation>
    <scope>NUCLEOTIDE SEQUENCE [LARGE SCALE GENOMIC DNA]</scope>
    <source>
        <strain evidence="3 4">3_1_6</strain>
    </source>
</reference>
<reference evidence="3 4" key="2">
    <citation type="submission" date="2013-04" db="EMBL/GenBank/DDBJ databases">
        <title>The Genome Sequence of Bilophila wadsworthia 3_1_6.</title>
        <authorList>
            <consortium name="The Broad Institute Genomics Platform"/>
            <person name="Earl A."/>
            <person name="Ward D."/>
            <person name="Feldgarden M."/>
            <person name="Gevers D."/>
            <person name="Sibley C."/>
            <person name="Strauss J."/>
            <person name="Allen-Vercoe E."/>
            <person name="Walker B."/>
            <person name="Young S."/>
            <person name="Zeng Q."/>
            <person name="Gargeya S."/>
            <person name="Fitzgerald M."/>
            <person name="Haas B."/>
            <person name="Abouelleil A."/>
            <person name="Allen A.W."/>
            <person name="Alvarado L."/>
            <person name="Arachchi H.M."/>
            <person name="Berlin A.M."/>
            <person name="Chapman S.B."/>
            <person name="Gainer-Dewar J."/>
            <person name="Goldberg J."/>
            <person name="Griggs A."/>
            <person name="Gujja S."/>
            <person name="Hansen M."/>
            <person name="Howarth C."/>
            <person name="Imamovic A."/>
            <person name="Ireland A."/>
            <person name="Larimer J."/>
            <person name="McCowan C."/>
            <person name="Murphy C."/>
            <person name="Pearson M."/>
            <person name="Poon T.W."/>
            <person name="Priest M."/>
            <person name="Roberts A."/>
            <person name="Saif S."/>
            <person name="Shea T."/>
            <person name="Sisk P."/>
            <person name="Sykes S."/>
            <person name="Wortman J."/>
            <person name="Nusbaum C."/>
            <person name="Birren B."/>
        </authorList>
    </citation>
    <scope>NUCLEOTIDE SEQUENCE [LARGE SCALE GENOMIC DNA]</scope>
    <source>
        <strain evidence="3 4">3_1_6</strain>
    </source>
</reference>
<keyword evidence="1" id="KW-0238">DNA-binding</keyword>
<dbReference type="OrthoDB" id="5461399at2"/>
<dbReference type="CDD" id="cd00093">
    <property type="entry name" value="HTH_XRE"/>
    <property type="match status" value="1"/>
</dbReference>